<evidence type="ECO:0000313" key="4">
    <source>
        <dbReference type="EMBL" id="RPF53316.1"/>
    </source>
</evidence>
<dbReference type="SMART" id="SM00267">
    <property type="entry name" value="GGDEF"/>
    <property type="match status" value="1"/>
</dbReference>
<dbReference type="InterPro" id="IPR029787">
    <property type="entry name" value="Nucleotide_cyclase"/>
</dbReference>
<dbReference type="RefSeq" id="WP_124221771.1">
    <property type="nucleotide sequence ID" value="NZ_RKRF01000009.1"/>
</dbReference>
<keyword evidence="2" id="KW-1133">Transmembrane helix</keyword>
<accession>A0A3N5B6J5</accession>
<dbReference type="Pfam" id="PF07695">
    <property type="entry name" value="7TMR-DISM_7TM"/>
    <property type="match status" value="1"/>
</dbReference>
<evidence type="ECO:0000313" key="5">
    <source>
        <dbReference type="Proteomes" id="UP000276443"/>
    </source>
</evidence>
<dbReference type="InterPro" id="IPR008979">
    <property type="entry name" value="Galactose-bd-like_sf"/>
</dbReference>
<dbReference type="PANTHER" id="PTHR45138:SF9">
    <property type="entry name" value="DIGUANYLATE CYCLASE DGCM-RELATED"/>
    <property type="match status" value="1"/>
</dbReference>
<dbReference type="AlphaFoldDB" id="A0A3N5B6J5"/>
<dbReference type="NCBIfam" id="TIGR00254">
    <property type="entry name" value="GGDEF"/>
    <property type="match status" value="1"/>
</dbReference>
<dbReference type="FunFam" id="3.30.70.270:FF:000001">
    <property type="entry name" value="Diguanylate cyclase domain protein"/>
    <property type="match status" value="1"/>
</dbReference>
<dbReference type="OrthoDB" id="9759607at2"/>
<feature type="transmembrane region" description="Helical" evidence="2">
    <location>
        <begin position="343"/>
        <end position="363"/>
    </location>
</feature>
<feature type="coiled-coil region" evidence="1">
    <location>
        <begin position="396"/>
        <end position="434"/>
    </location>
</feature>
<dbReference type="InterPro" id="IPR043128">
    <property type="entry name" value="Rev_trsase/Diguanyl_cyclase"/>
</dbReference>
<dbReference type="InterPro" id="IPR050469">
    <property type="entry name" value="Diguanylate_Cyclase"/>
</dbReference>
<protein>
    <submittedName>
        <fullName evidence="4">Diguanylate cyclase (GGDEF)-like protein</fullName>
    </submittedName>
</protein>
<dbReference type="InterPro" id="IPR000160">
    <property type="entry name" value="GGDEF_dom"/>
</dbReference>
<dbReference type="SUPFAM" id="SSF55073">
    <property type="entry name" value="Nucleotide cyclase"/>
    <property type="match status" value="1"/>
</dbReference>
<feature type="transmembrane region" description="Helical" evidence="2">
    <location>
        <begin position="289"/>
        <end position="306"/>
    </location>
</feature>
<feature type="transmembrane region" description="Helical" evidence="2">
    <location>
        <begin position="369"/>
        <end position="390"/>
    </location>
</feature>
<dbReference type="InterPro" id="IPR011623">
    <property type="entry name" value="7TMR_DISM_rcpt_extracell_dom1"/>
</dbReference>
<organism evidence="4 5">
    <name type="scientific">Aquisalibacillus elongatus</name>
    <dbReference type="NCBI Taxonomy" id="485577"/>
    <lineage>
        <taxon>Bacteria</taxon>
        <taxon>Bacillati</taxon>
        <taxon>Bacillota</taxon>
        <taxon>Bacilli</taxon>
        <taxon>Bacillales</taxon>
        <taxon>Bacillaceae</taxon>
        <taxon>Aquisalibacillus</taxon>
    </lineage>
</organism>
<gene>
    <name evidence="4" type="ORF">EDC24_1813</name>
</gene>
<dbReference type="Gene3D" id="3.30.70.270">
    <property type="match status" value="1"/>
</dbReference>
<keyword evidence="2" id="KW-0812">Transmembrane</keyword>
<comment type="caution">
    <text evidence="4">The sequence shown here is derived from an EMBL/GenBank/DDBJ whole genome shotgun (WGS) entry which is preliminary data.</text>
</comment>
<dbReference type="PANTHER" id="PTHR45138">
    <property type="entry name" value="REGULATORY COMPONENTS OF SENSORY TRANSDUCTION SYSTEM"/>
    <property type="match status" value="1"/>
</dbReference>
<keyword evidence="1" id="KW-0175">Coiled coil</keyword>
<dbReference type="Proteomes" id="UP000276443">
    <property type="component" value="Unassembled WGS sequence"/>
</dbReference>
<dbReference type="GO" id="GO:0052621">
    <property type="term" value="F:diguanylate cyclase activity"/>
    <property type="evidence" value="ECO:0007669"/>
    <property type="project" value="TreeGrafter"/>
</dbReference>
<feature type="transmembrane region" description="Helical" evidence="2">
    <location>
        <begin position="220"/>
        <end position="237"/>
    </location>
</feature>
<feature type="transmembrane region" description="Helical" evidence="2">
    <location>
        <begin position="312"/>
        <end position="331"/>
    </location>
</feature>
<evidence type="ECO:0000256" key="1">
    <source>
        <dbReference type="SAM" id="Coils"/>
    </source>
</evidence>
<proteinExistence type="predicted"/>
<keyword evidence="2" id="KW-0472">Membrane</keyword>
<evidence type="ECO:0000256" key="2">
    <source>
        <dbReference type="SAM" id="Phobius"/>
    </source>
</evidence>
<evidence type="ECO:0000259" key="3">
    <source>
        <dbReference type="PROSITE" id="PS50887"/>
    </source>
</evidence>
<feature type="transmembrane region" description="Helical" evidence="2">
    <location>
        <begin position="193"/>
        <end position="213"/>
    </location>
</feature>
<sequence length="606" mass="70225">MKQAKWLLLPMIILLFGFFWANHEENTVPNFGGQFNLPESMEGEVYSLQGKWMLFPDQLLEPSESVYEGYDVRLVDMPHSFDDYEYATYQANITLPPDAVNQLMSFYIPNIESAHKVWVNGKLLAEEGEVGTDYESTTPAKRGRVLDYYPESRMLTITVQMSNFHYNSSGLWTDVLIGDDAAVDRLYTLDRSLSMIVIGSLFVLLLYYLFSFLVQGRNLYHLYFIVLVFFVMVRLSLEGDKLLYDLFPQFPWYWADRLEYLSFIWLLPLFSYVISFMYSKHANFKFTRVYFILMFLVSAFIVFLPVSVFTDYLVLFQATLIFGFIYIFWVVYRAYLDGEPFAFINLMALFVLLLTGFNDAFYYNEWVNTQPILSLGFLFYLLIQTIILAVQHAQTVERYKQSSEDLSFLNQKLEEKVQARTNELEKSQKELLEKNRFLQKISYLDELTQIPNRRSFVNVLEKDVADAKDKGESIAILFIDLDLFKKINDQYGHQMGDVCLKILAELLNQHFNDIGGFVARYGGEEFVAITKGQTVEELNVTAEKLRERVTDLKVPGLEVGELSVSIGVGFDEIAKLSGDALMKRADEALYHAKNNGRNQVVIYTED</sequence>
<dbReference type="CDD" id="cd01949">
    <property type="entry name" value="GGDEF"/>
    <property type="match status" value="1"/>
</dbReference>
<dbReference type="SUPFAM" id="SSF49785">
    <property type="entry name" value="Galactose-binding domain-like"/>
    <property type="match status" value="1"/>
</dbReference>
<feature type="transmembrane region" description="Helical" evidence="2">
    <location>
        <begin position="257"/>
        <end position="277"/>
    </location>
</feature>
<keyword evidence="5" id="KW-1185">Reference proteome</keyword>
<dbReference type="EMBL" id="RKRF01000009">
    <property type="protein sequence ID" value="RPF53316.1"/>
    <property type="molecule type" value="Genomic_DNA"/>
</dbReference>
<name>A0A3N5B6J5_9BACI</name>
<reference evidence="4 5" key="1">
    <citation type="submission" date="2018-11" db="EMBL/GenBank/DDBJ databases">
        <title>Genomic Encyclopedia of Type Strains, Phase IV (KMG-IV): sequencing the most valuable type-strain genomes for metagenomic binning, comparative biology and taxonomic classification.</title>
        <authorList>
            <person name="Goeker M."/>
        </authorList>
    </citation>
    <scope>NUCLEOTIDE SEQUENCE [LARGE SCALE GENOMIC DNA]</scope>
    <source>
        <strain evidence="4 5">DSM 18090</strain>
    </source>
</reference>
<dbReference type="Gene3D" id="2.60.120.260">
    <property type="entry name" value="Galactose-binding domain-like"/>
    <property type="match status" value="1"/>
</dbReference>
<dbReference type="Pfam" id="PF00990">
    <property type="entry name" value="GGDEF"/>
    <property type="match status" value="1"/>
</dbReference>
<feature type="domain" description="GGDEF" evidence="3">
    <location>
        <begin position="472"/>
        <end position="605"/>
    </location>
</feature>
<dbReference type="PROSITE" id="PS50887">
    <property type="entry name" value="GGDEF"/>
    <property type="match status" value="1"/>
</dbReference>